<name>A0A0H4T845_9EURY</name>
<reference evidence="1" key="1">
    <citation type="journal article" date="2015" name="ISME J.">
        <title>Aquifer environment selects for microbial species cohorts in sediment and groundwater.</title>
        <authorList>
            <person name="Hug L.A."/>
            <person name="Thomas B.C."/>
            <person name="Brown C.T."/>
            <person name="Frischkorn K.R."/>
            <person name="Williams K.H."/>
            <person name="Tringe S.G."/>
            <person name="Banfield J.F."/>
        </authorList>
    </citation>
    <scope>NUCLEOTIDE SEQUENCE</scope>
</reference>
<dbReference type="AlphaFoldDB" id="A0A0H4T845"/>
<dbReference type="Gene3D" id="1.20.58.1030">
    <property type="match status" value="1"/>
</dbReference>
<organism evidence="1">
    <name type="scientific">uncultured euryarchaeote Rifle_16ft_4_minimus_37664</name>
    <dbReference type="NCBI Taxonomy" id="1665194"/>
    <lineage>
        <taxon>Archaea</taxon>
        <taxon>Methanobacteriati</taxon>
        <taxon>Methanobacteriota</taxon>
        <taxon>environmental samples</taxon>
    </lineage>
</organism>
<protein>
    <recommendedName>
        <fullName evidence="2">DNA replication complex GINS family protein</fullName>
    </recommendedName>
</protein>
<evidence type="ECO:0008006" key="2">
    <source>
        <dbReference type="Google" id="ProtNLM"/>
    </source>
</evidence>
<proteinExistence type="predicted"/>
<dbReference type="CDD" id="cd11714">
    <property type="entry name" value="GINS_A_archaea"/>
    <property type="match status" value="1"/>
</dbReference>
<dbReference type="EMBL" id="KT007002">
    <property type="protein sequence ID" value="AKQ02667.1"/>
    <property type="molecule type" value="Genomic_DNA"/>
</dbReference>
<evidence type="ECO:0000313" key="1">
    <source>
        <dbReference type="EMBL" id="AKQ02667.1"/>
    </source>
</evidence>
<dbReference type="Gene3D" id="3.40.5.50">
    <property type="match status" value="1"/>
</dbReference>
<sequence>MPGEDEVTFERVTKLYREETGKKTLTPLEADFYDKLAVYLKRLEEGANREAQANPNSPKAILLQDELRKARKKRDQIFTYRERKLALLASARASGAEAELPNLTRQERALFDSMVSLLRASREAAFGGSPFGSEPGAAETPAQAKPAWTTAAEAPKVVRSEDTKQVPAAPSLKDHLIVHVLEDLPPFAGIDTTYQLKKEDVVTLPKTIAQILVDRGKARIVPMPGAPA</sequence>
<accession>A0A0H4T845</accession>